<protein>
    <recommendedName>
        <fullName evidence="3">CYTH domain-containing protein</fullName>
    </recommendedName>
</protein>
<comment type="caution">
    <text evidence="1">The sequence shown here is derived from an EMBL/GenBank/DDBJ whole genome shotgun (WGS) entry which is preliminary data.</text>
</comment>
<evidence type="ECO:0000313" key="2">
    <source>
        <dbReference type="Proteomes" id="UP001249240"/>
    </source>
</evidence>
<reference evidence="1" key="1">
    <citation type="submission" date="2023-03" db="EMBL/GenBank/DDBJ databases">
        <authorList>
            <person name="Shen W."/>
            <person name="Cai J."/>
        </authorList>
    </citation>
    <scope>NUCLEOTIDE SEQUENCE</scope>
    <source>
        <strain evidence="1">B646-2</strain>
    </source>
</reference>
<dbReference type="EMBL" id="JARPXM010000008">
    <property type="protein sequence ID" value="MDT2538488.1"/>
    <property type="molecule type" value="Genomic_DNA"/>
</dbReference>
<dbReference type="Proteomes" id="UP001249240">
    <property type="component" value="Unassembled WGS sequence"/>
</dbReference>
<evidence type="ECO:0000313" key="1">
    <source>
        <dbReference type="EMBL" id="MDT2538488.1"/>
    </source>
</evidence>
<accession>A0AAW8SWS7</accession>
<dbReference type="AlphaFoldDB" id="A0AAW8SWS7"/>
<evidence type="ECO:0008006" key="3">
    <source>
        <dbReference type="Google" id="ProtNLM"/>
    </source>
</evidence>
<sequence length="146" mass="17130">MKKWQTQLDGTWTIKGTTFPMWLSEKRKHPRITYKRTEKKTVELLDLVEYEANGKTKQIRGIDRLAGDQFVWRGVGMLRLLSSHWKVVTMKGDLLVIRFEKSLVTPAGIDVLIKEGTEDPSLRQRMMENYESFGLTLKECKELQWL</sequence>
<dbReference type="RefSeq" id="WP_010743757.1">
    <property type="nucleotide sequence ID" value="NZ_BAAAXM010000014.1"/>
</dbReference>
<gene>
    <name evidence="1" type="ORF">P7D78_10140</name>
</gene>
<organism evidence="1 2">
    <name type="scientific">Enterococcus raffinosus</name>
    <dbReference type="NCBI Taxonomy" id="71452"/>
    <lineage>
        <taxon>Bacteria</taxon>
        <taxon>Bacillati</taxon>
        <taxon>Bacillota</taxon>
        <taxon>Bacilli</taxon>
        <taxon>Lactobacillales</taxon>
        <taxon>Enterococcaceae</taxon>
        <taxon>Enterococcus</taxon>
    </lineage>
</organism>
<proteinExistence type="predicted"/>
<name>A0AAW8SWS7_9ENTE</name>